<protein>
    <submittedName>
        <fullName evidence="1">Uncharacterized protein</fullName>
    </submittedName>
</protein>
<reference evidence="1" key="2">
    <citation type="journal article" date="2015" name="Data Brief">
        <title>Shoot transcriptome of the giant reed, Arundo donax.</title>
        <authorList>
            <person name="Barrero R.A."/>
            <person name="Guerrero F.D."/>
            <person name="Moolhuijzen P."/>
            <person name="Goolsby J.A."/>
            <person name="Tidwell J."/>
            <person name="Bellgard S.E."/>
            <person name="Bellgard M.I."/>
        </authorList>
    </citation>
    <scope>NUCLEOTIDE SEQUENCE</scope>
    <source>
        <tissue evidence="1">Shoot tissue taken approximately 20 cm above the soil surface</tissue>
    </source>
</reference>
<evidence type="ECO:0000313" key="1">
    <source>
        <dbReference type="EMBL" id="JAD24940.1"/>
    </source>
</evidence>
<dbReference type="AlphaFoldDB" id="A0A0A8YHI7"/>
<dbReference type="EMBL" id="GBRH01272955">
    <property type="protein sequence ID" value="JAD24940.1"/>
    <property type="molecule type" value="Transcribed_RNA"/>
</dbReference>
<accession>A0A0A8YHI7</accession>
<proteinExistence type="predicted"/>
<name>A0A0A8YHI7_ARUDO</name>
<sequence>MLKRNQVGHVVTVSGSNSRHSELPSRNGIVRLLHSSQNCCVVSKAPCKLKTAVGRILRRNSTFAIFW</sequence>
<organism evidence="1">
    <name type="scientific">Arundo donax</name>
    <name type="common">Giant reed</name>
    <name type="synonym">Donax arundinaceus</name>
    <dbReference type="NCBI Taxonomy" id="35708"/>
    <lineage>
        <taxon>Eukaryota</taxon>
        <taxon>Viridiplantae</taxon>
        <taxon>Streptophyta</taxon>
        <taxon>Embryophyta</taxon>
        <taxon>Tracheophyta</taxon>
        <taxon>Spermatophyta</taxon>
        <taxon>Magnoliopsida</taxon>
        <taxon>Liliopsida</taxon>
        <taxon>Poales</taxon>
        <taxon>Poaceae</taxon>
        <taxon>PACMAD clade</taxon>
        <taxon>Arundinoideae</taxon>
        <taxon>Arundineae</taxon>
        <taxon>Arundo</taxon>
    </lineage>
</organism>
<reference evidence="1" key="1">
    <citation type="submission" date="2014-09" db="EMBL/GenBank/DDBJ databases">
        <authorList>
            <person name="Magalhaes I.L.F."/>
            <person name="Oliveira U."/>
            <person name="Santos F.R."/>
            <person name="Vidigal T.H.D.A."/>
            <person name="Brescovit A.D."/>
            <person name="Santos A.J."/>
        </authorList>
    </citation>
    <scope>NUCLEOTIDE SEQUENCE</scope>
    <source>
        <tissue evidence="1">Shoot tissue taken approximately 20 cm above the soil surface</tissue>
    </source>
</reference>